<evidence type="ECO:0000313" key="1">
    <source>
        <dbReference type="EMBL" id="KAK0471248.1"/>
    </source>
</evidence>
<dbReference type="EMBL" id="JAUEPR010000053">
    <property type="protein sequence ID" value="KAK0471248.1"/>
    <property type="molecule type" value="Genomic_DNA"/>
</dbReference>
<comment type="caution">
    <text evidence="1">The sequence shown here is derived from an EMBL/GenBank/DDBJ whole genome shotgun (WGS) entry which is preliminary data.</text>
</comment>
<proteinExistence type="predicted"/>
<evidence type="ECO:0000313" key="2">
    <source>
        <dbReference type="Proteomes" id="UP001175227"/>
    </source>
</evidence>
<protein>
    <submittedName>
        <fullName evidence="1">Uncharacterized protein</fullName>
    </submittedName>
</protein>
<name>A0AA39NTL8_9AGAR</name>
<accession>A0AA39NTL8</accession>
<reference evidence="1" key="1">
    <citation type="submission" date="2023-06" db="EMBL/GenBank/DDBJ databases">
        <authorList>
            <consortium name="Lawrence Berkeley National Laboratory"/>
            <person name="Ahrendt S."/>
            <person name="Sahu N."/>
            <person name="Indic B."/>
            <person name="Wong-Bajracharya J."/>
            <person name="Merenyi Z."/>
            <person name="Ke H.-M."/>
            <person name="Monk M."/>
            <person name="Kocsube S."/>
            <person name="Drula E."/>
            <person name="Lipzen A."/>
            <person name="Balint B."/>
            <person name="Henrissat B."/>
            <person name="Andreopoulos B."/>
            <person name="Martin F.M."/>
            <person name="Harder C.B."/>
            <person name="Rigling D."/>
            <person name="Ford K.L."/>
            <person name="Foster G.D."/>
            <person name="Pangilinan J."/>
            <person name="Papanicolaou A."/>
            <person name="Barry K."/>
            <person name="LaButti K."/>
            <person name="Viragh M."/>
            <person name="Koriabine M."/>
            <person name="Yan M."/>
            <person name="Riley R."/>
            <person name="Champramary S."/>
            <person name="Plett K.L."/>
            <person name="Tsai I.J."/>
            <person name="Slot J."/>
            <person name="Sipos G."/>
            <person name="Plett J."/>
            <person name="Nagy L.G."/>
            <person name="Grigoriev I.V."/>
        </authorList>
    </citation>
    <scope>NUCLEOTIDE SEQUENCE</scope>
    <source>
        <strain evidence="1">ICMP 16352</strain>
    </source>
</reference>
<gene>
    <name evidence="1" type="ORF">IW261DRAFT_1425370</name>
</gene>
<sequence length="245" mass="26877">MSVPKADSLITQQASHSSIDYPSALVTRHPYQGVASLKGFGTVTAMLDALKWSDSRSNEACEDVKKAPVMYLGDIAVIHTGAEVPGVDQCPRCFERGAGVTSGVLLIVGEWLGSWACGMVECPGTQSEQTASVKTTKMVPGMSFRMRVVVYTAEKVGSGIGANSSSSLKWEGVRREGVTPFGPYKASLIENRPFNSQRQKLGYGNKKSRRRRWRVKMALLLQSSPGHLKPKKKTWTWSPAELWQR</sequence>
<keyword evidence="2" id="KW-1185">Reference proteome</keyword>
<dbReference type="AlphaFoldDB" id="A0AA39NTL8"/>
<dbReference type="Proteomes" id="UP001175227">
    <property type="component" value="Unassembled WGS sequence"/>
</dbReference>
<organism evidence="1 2">
    <name type="scientific">Armillaria novae-zelandiae</name>
    <dbReference type="NCBI Taxonomy" id="153914"/>
    <lineage>
        <taxon>Eukaryota</taxon>
        <taxon>Fungi</taxon>
        <taxon>Dikarya</taxon>
        <taxon>Basidiomycota</taxon>
        <taxon>Agaricomycotina</taxon>
        <taxon>Agaricomycetes</taxon>
        <taxon>Agaricomycetidae</taxon>
        <taxon>Agaricales</taxon>
        <taxon>Marasmiineae</taxon>
        <taxon>Physalacriaceae</taxon>
        <taxon>Armillaria</taxon>
    </lineage>
</organism>